<evidence type="ECO:0000313" key="1">
    <source>
        <dbReference type="EMBL" id="KAH8000960.1"/>
    </source>
</evidence>
<proteinExistence type="predicted"/>
<evidence type="ECO:0000313" key="2">
    <source>
        <dbReference type="Proteomes" id="UP000827872"/>
    </source>
</evidence>
<comment type="caution">
    <text evidence="1">The sequence shown here is derived from an EMBL/GenBank/DDBJ whole genome shotgun (WGS) entry which is preliminary data.</text>
</comment>
<keyword evidence="2" id="KW-1185">Reference proteome</keyword>
<name>A0ACB8F7A5_9SAUR</name>
<dbReference type="Proteomes" id="UP000827872">
    <property type="component" value="Linkage Group LG05"/>
</dbReference>
<gene>
    <name evidence="1" type="ORF">K3G42_030148</name>
</gene>
<accession>A0ACB8F7A5</accession>
<organism evidence="1 2">
    <name type="scientific">Sphaerodactylus townsendi</name>
    <dbReference type="NCBI Taxonomy" id="933632"/>
    <lineage>
        <taxon>Eukaryota</taxon>
        <taxon>Metazoa</taxon>
        <taxon>Chordata</taxon>
        <taxon>Craniata</taxon>
        <taxon>Vertebrata</taxon>
        <taxon>Euteleostomi</taxon>
        <taxon>Lepidosauria</taxon>
        <taxon>Squamata</taxon>
        <taxon>Bifurcata</taxon>
        <taxon>Gekkota</taxon>
        <taxon>Sphaerodactylidae</taxon>
        <taxon>Sphaerodactylus</taxon>
    </lineage>
</organism>
<dbReference type="EMBL" id="CM037618">
    <property type="protein sequence ID" value="KAH8000960.1"/>
    <property type="molecule type" value="Genomic_DNA"/>
</dbReference>
<protein>
    <submittedName>
        <fullName evidence="1">Uncharacterized protein</fullName>
    </submittedName>
</protein>
<sequence length="101" mass="10949">MKVSPAVPRDDTSRVLRAATLKQQESKFAKSEHSAKQDENELEGSSNAVPRGGGTAGCSTRGISWASFSLGQEPFPGAAPKKRMWKMSCQSEEFNKSRECG</sequence>
<reference evidence="1" key="1">
    <citation type="submission" date="2021-08" db="EMBL/GenBank/DDBJ databases">
        <title>The first chromosome-level gecko genome reveals the dynamic sex chromosomes of Neotropical dwarf geckos (Sphaerodactylidae: Sphaerodactylus).</title>
        <authorList>
            <person name="Pinto B.J."/>
            <person name="Keating S.E."/>
            <person name="Gamble T."/>
        </authorList>
    </citation>
    <scope>NUCLEOTIDE SEQUENCE</scope>
    <source>
        <strain evidence="1">TG3544</strain>
    </source>
</reference>